<gene>
    <name evidence="2" type="primary">ORF47763</name>
</gene>
<proteinExistence type="predicted"/>
<dbReference type="EMBL" id="HACG01016413">
    <property type="protein sequence ID" value="CEK63278.1"/>
    <property type="molecule type" value="Transcribed_RNA"/>
</dbReference>
<feature type="compositionally biased region" description="Polar residues" evidence="1">
    <location>
        <begin position="81"/>
        <end position="95"/>
    </location>
</feature>
<feature type="non-terminal residue" evidence="2">
    <location>
        <position position="153"/>
    </location>
</feature>
<sequence>LMQRNSSFSLTKTKSVSKTGFSRRHSFTILSQKSDKSPLPQLWNSQCDTSIHAQSVGSLKRKNPFECDSTLSNPSKRRSVLDQSTTSDSQITPSVSDVVAVPCHTSTNQTNSDRAANSAVESKQHRLLFALSLQEQTTNDCKMALQNSQTSMD</sequence>
<reference evidence="2" key="1">
    <citation type="submission" date="2014-12" db="EMBL/GenBank/DDBJ databases">
        <title>Insight into the proteome of Arion vulgaris.</title>
        <authorList>
            <person name="Aradska J."/>
            <person name="Bulat T."/>
            <person name="Smidak R."/>
            <person name="Sarate P."/>
            <person name="Gangsoo J."/>
            <person name="Sialana F."/>
            <person name="Bilban M."/>
            <person name="Lubec G."/>
        </authorList>
    </citation>
    <scope>NUCLEOTIDE SEQUENCE</scope>
    <source>
        <tissue evidence="2">Skin</tissue>
    </source>
</reference>
<dbReference type="AlphaFoldDB" id="A0A0B6Z3Z4"/>
<feature type="region of interest" description="Disordered" evidence="1">
    <location>
        <begin position="62"/>
        <end position="96"/>
    </location>
</feature>
<name>A0A0B6Z3Z4_9EUPU</name>
<accession>A0A0B6Z3Z4</accession>
<evidence type="ECO:0000256" key="1">
    <source>
        <dbReference type="SAM" id="MobiDB-lite"/>
    </source>
</evidence>
<evidence type="ECO:0000313" key="2">
    <source>
        <dbReference type="EMBL" id="CEK63278.1"/>
    </source>
</evidence>
<organism evidence="2">
    <name type="scientific">Arion vulgaris</name>
    <dbReference type="NCBI Taxonomy" id="1028688"/>
    <lineage>
        <taxon>Eukaryota</taxon>
        <taxon>Metazoa</taxon>
        <taxon>Spiralia</taxon>
        <taxon>Lophotrochozoa</taxon>
        <taxon>Mollusca</taxon>
        <taxon>Gastropoda</taxon>
        <taxon>Heterobranchia</taxon>
        <taxon>Euthyneura</taxon>
        <taxon>Panpulmonata</taxon>
        <taxon>Eupulmonata</taxon>
        <taxon>Stylommatophora</taxon>
        <taxon>Helicina</taxon>
        <taxon>Arionoidea</taxon>
        <taxon>Arionidae</taxon>
        <taxon>Arion</taxon>
    </lineage>
</organism>
<feature type="non-terminal residue" evidence="2">
    <location>
        <position position="1"/>
    </location>
</feature>
<protein>
    <submittedName>
        <fullName evidence="2">Uncharacterized protein</fullName>
    </submittedName>
</protein>